<dbReference type="RefSeq" id="WP_237753548.1">
    <property type="nucleotide sequence ID" value="NZ_JSAN01000114.1"/>
</dbReference>
<evidence type="ECO:0000259" key="2">
    <source>
        <dbReference type="PROSITE" id="PS51898"/>
    </source>
</evidence>
<evidence type="ECO:0000256" key="1">
    <source>
        <dbReference type="ARBA" id="ARBA00023172"/>
    </source>
</evidence>
<dbReference type="InterPro" id="IPR011010">
    <property type="entry name" value="DNA_brk_join_enz"/>
</dbReference>
<sequence length="271" mass="30462">MISRANNAWINQKGKLQKPLKISSLSRRLTSISQAHKLTKQSFDKNCPEIQEVWKGIKNKLGPAQIRKDPILLDDLLRKMIESINNDNSKANSLSGMRDKALLLLGFVGAFRRSELVSLTIDDTKFVREGLQITLRKSKTDQEGKGRIIAIPYGSNILTCPVRTLNDWLNCSKISEGPLFRPINRHGQIMNKALTSKSVALIIKRNKHLEKQKHSFSGHSLRAGFATTAAIFGVPEHLIMKQTGHKSSDTIRRYIRLGNMWTENAATKIGL</sequence>
<proteinExistence type="predicted"/>
<keyword evidence="1" id="KW-0233">DNA recombination</keyword>
<comment type="caution">
    <text evidence="3">The sequence shown here is derived from an EMBL/GenBank/DDBJ whole genome shotgun (WGS) entry which is preliminary data.</text>
</comment>
<dbReference type="SUPFAM" id="SSF47823">
    <property type="entry name" value="lambda integrase-like, N-terminal domain"/>
    <property type="match status" value="1"/>
</dbReference>
<dbReference type="PANTHER" id="PTHR34605:SF3">
    <property type="entry name" value="P CELL-TYPE AGGLUTINATION PROTEIN MAP4-LIKE-RELATED"/>
    <property type="match status" value="1"/>
</dbReference>
<evidence type="ECO:0000313" key="4">
    <source>
        <dbReference type="Proteomes" id="UP000031465"/>
    </source>
</evidence>
<dbReference type="Pfam" id="PF00589">
    <property type="entry name" value="Phage_integrase"/>
    <property type="match status" value="1"/>
</dbReference>
<dbReference type="AlphaFoldDB" id="A0A0C1H053"/>
<name>A0A0C1H053_9BACT</name>
<dbReference type="GO" id="GO:0015074">
    <property type="term" value="P:DNA integration"/>
    <property type="evidence" value="ECO:0007669"/>
    <property type="project" value="InterPro"/>
</dbReference>
<accession>A0A0C1H053</accession>
<dbReference type="InterPro" id="IPR002104">
    <property type="entry name" value="Integrase_catalytic"/>
</dbReference>
<dbReference type="PROSITE" id="PS51898">
    <property type="entry name" value="TYR_RECOMBINASE"/>
    <property type="match status" value="1"/>
</dbReference>
<dbReference type="EMBL" id="JSAN01000114">
    <property type="protein sequence ID" value="KIC71144.1"/>
    <property type="molecule type" value="Genomic_DNA"/>
</dbReference>
<dbReference type="GO" id="GO:0006310">
    <property type="term" value="P:DNA recombination"/>
    <property type="evidence" value="ECO:0007669"/>
    <property type="project" value="UniProtKB-KW"/>
</dbReference>
<dbReference type="CDD" id="cd00799">
    <property type="entry name" value="INT_Cre_C"/>
    <property type="match status" value="1"/>
</dbReference>
<dbReference type="InterPro" id="IPR013762">
    <property type="entry name" value="Integrase-like_cat_sf"/>
</dbReference>
<dbReference type="PANTHER" id="PTHR34605">
    <property type="entry name" value="PHAGE_INTEGRASE DOMAIN-CONTAINING PROTEIN"/>
    <property type="match status" value="1"/>
</dbReference>
<gene>
    <name evidence="3" type="primary">xerD_3</name>
    <name evidence="3" type="ORF">DB44_EQ00100</name>
</gene>
<dbReference type="PATRIC" id="fig|362787.3.peg.1672"/>
<evidence type="ECO:0000313" key="3">
    <source>
        <dbReference type="EMBL" id="KIC71144.1"/>
    </source>
</evidence>
<organism evidence="3 4">
    <name type="scientific">Candidatus Protochlamydia amoebophila</name>
    <dbReference type="NCBI Taxonomy" id="362787"/>
    <lineage>
        <taxon>Bacteria</taxon>
        <taxon>Pseudomonadati</taxon>
        <taxon>Chlamydiota</taxon>
        <taxon>Chlamydiia</taxon>
        <taxon>Parachlamydiales</taxon>
        <taxon>Parachlamydiaceae</taxon>
        <taxon>Candidatus Protochlamydia</taxon>
    </lineage>
</organism>
<feature type="domain" description="Tyr recombinase" evidence="2">
    <location>
        <begin position="67"/>
        <end position="267"/>
    </location>
</feature>
<dbReference type="SUPFAM" id="SSF56349">
    <property type="entry name" value="DNA breaking-rejoining enzymes"/>
    <property type="match status" value="1"/>
</dbReference>
<protein>
    <submittedName>
        <fullName evidence="3">Integrase/recombinase xerD</fullName>
    </submittedName>
</protein>
<dbReference type="Gene3D" id="1.10.443.10">
    <property type="entry name" value="Intergrase catalytic core"/>
    <property type="match status" value="1"/>
</dbReference>
<dbReference type="GO" id="GO:0003677">
    <property type="term" value="F:DNA binding"/>
    <property type="evidence" value="ECO:0007669"/>
    <property type="project" value="InterPro"/>
</dbReference>
<dbReference type="InterPro" id="IPR052925">
    <property type="entry name" value="Phage_Integrase-like_Recomb"/>
</dbReference>
<reference evidence="3 4" key="1">
    <citation type="journal article" date="2014" name="Mol. Biol. Evol.">
        <title>Massive expansion of Ubiquitination-related gene families within the Chlamydiae.</title>
        <authorList>
            <person name="Domman D."/>
            <person name="Collingro A."/>
            <person name="Lagkouvardos I."/>
            <person name="Gehre L."/>
            <person name="Weinmaier T."/>
            <person name="Rattei T."/>
            <person name="Subtil A."/>
            <person name="Horn M."/>
        </authorList>
    </citation>
    <scope>NUCLEOTIDE SEQUENCE [LARGE SCALE GENOMIC DNA]</scope>
    <source>
        <strain evidence="3 4">EI2</strain>
    </source>
</reference>
<dbReference type="Proteomes" id="UP000031465">
    <property type="component" value="Unassembled WGS sequence"/>
</dbReference>